<proteinExistence type="predicted"/>
<dbReference type="Proteomes" id="UP000479190">
    <property type="component" value="Unassembled WGS sequence"/>
</dbReference>
<protein>
    <recommendedName>
        <fullName evidence="1">PiggyBac transposable element-derived protein domain-containing protein</fullName>
    </recommendedName>
</protein>
<evidence type="ECO:0000313" key="2">
    <source>
        <dbReference type="EMBL" id="CAB0040418.1"/>
    </source>
</evidence>
<dbReference type="InterPro" id="IPR029526">
    <property type="entry name" value="PGBD"/>
</dbReference>
<dbReference type="EMBL" id="CADCXV010001021">
    <property type="protein sequence ID" value="CAB0040418.1"/>
    <property type="molecule type" value="Genomic_DNA"/>
</dbReference>
<name>A0A6H5IWS6_9HYME</name>
<dbReference type="PANTHER" id="PTHR46599">
    <property type="entry name" value="PIGGYBAC TRANSPOSABLE ELEMENT-DERIVED PROTEIN 4"/>
    <property type="match status" value="1"/>
</dbReference>
<dbReference type="Pfam" id="PF13843">
    <property type="entry name" value="DDE_Tnp_1_7"/>
    <property type="match status" value="1"/>
</dbReference>
<keyword evidence="3" id="KW-1185">Reference proteome</keyword>
<feature type="domain" description="PiggyBac transposable element-derived protein" evidence="1">
    <location>
        <begin position="182"/>
        <end position="305"/>
    </location>
</feature>
<sequence length="423" mass="47601">METITITVRDCSIRSSPYIRYLGLHIDSRLRFDQHLRIVSKKAARVTGALVKIMSNIGGPTSSRRELYAHVVDSILLYGATIWGCALANSEHQRIGRKETWRMLIGSVVSVLATETKAARGALGSNPSEDNRIFPIVIRRDENTCAPPVSGRVFSWRMEEEGKIQIIDLLPGEKLSEYYLRKVTAPIHGTKRTVTCDNWFTSIPLLQRMKEEPYDMKMTGTIRKNKQEIPAEMKVASKNPPDWKFCHTDSMSLVSYSPKKNKIVLVISTDKLSTNVQNEKPVIIRHYNATKGGTDCFDWLCHAQTGSTGFDTESFENPILSSPGAGGGTKFIASYVVDSLSTVNDNLDRITDTLFESDALKERKMNEKVCLTIYPEPSASSIVSPVVVSSAKFVLTFSLNTHPLKIWTYPYREYLDEFHDEFT</sequence>
<accession>A0A6H5IWS6</accession>
<evidence type="ECO:0000259" key="1">
    <source>
        <dbReference type="Pfam" id="PF13843"/>
    </source>
</evidence>
<reference evidence="2 3" key="1">
    <citation type="submission" date="2020-02" db="EMBL/GenBank/DDBJ databases">
        <authorList>
            <person name="Ferguson B K."/>
        </authorList>
    </citation>
    <scope>NUCLEOTIDE SEQUENCE [LARGE SCALE GENOMIC DNA]</scope>
</reference>
<dbReference type="AlphaFoldDB" id="A0A6H5IWS6"/>
<dbReference type="PANTHER" id="PTHR46599:SF6">
    <property type="entry name" value="DUAL SPECIFICITY PHOSPHATASE 26"/>
    <property type="match status" value="1"/>
</dbReference>
<evidence type="ECO:0000313" key="3">
    <source>
        <dbReference type="Proteomes" id="UP000479190"/>
    </source>
</evidence>
<gene>
    <name evidence="2" type="ORF">TBRA_LOCUS12127</name>
</gene>
<dbReference type="OrthoDB" id="8123139at2759"/>
<organism evidence="2 3">
    <name type="scientific">Trichogramma brassicae</name>
    <dbReference type="NCBI Taxonomy" id="86971"/>
    <lineage>
        <taxon>Eukaryota</taxon>
        <taxon>Metazoa</taxon>
        <taxon>Ecdysozoa</taxon>
        <taxon>Arthropoda</taxon>
        <taxon>Hexapoda</taxon>
        <taxon>Insecta</taxon>
        <taxon>Pterygota</taxon>
        <taxon>Neoptera</taxon>
        <taxon>Endopterygota</taxon>
        <taxon>Hymenoptera</taxon>
        <taxon>Apocrita</taxon>
        <taxon>Proctotrupomorpha</taxon>
        <taxon>Chalcidoidea</taxon>
        <taxon>Trichogrammatidae</taxon>
        <taxon>Trichogramma</taxon>
    </lineage>
</organism>